<dbReference type="EMBL" id="FXAH01000019">
    <property type="protein sequence ID" value="SMF77250.1"/>
    <property type="molecule type" value="Genomic_DNA"/>
</dbReference>
<reference evidence="2" key="1">
    <citation type="submission" date="2017-04" db="EMBL/GenBank/DDBJ databases">
        <authorList>
            <person name="Varghese N."/>
            <person name="Submissions S."/>
        </authorList>
    </citation>
    <scope>NUCLEOTIDE SEQUENCE [LARGE SCALE GENOMIC DNA]</scope>
    <source>
        <strain evidence="2">Ballard 720</strain>
    </source>
</reference>
<keyword evidence="2" id="KW-1185">Reference proteome</keyword>
<dbReference type="CDD" id="cd00090">
    <property type="entry name" value="HTH_ARSR"/>
    <property type="match status" value="1"/>
</dbReference>
<dbReference type="Gene3D" id="1.10.10.10">
    <property type="entry name" value="Winged helix-like DNA-binding domain superfamily/Winged helix DNA-binding domain"/>
    <property type="match status" value="1"/>
</dbReference>
<dbReference type="OrthoDB" id="8449527at2"/>
<proteinExistence type="predicted"/>
<dbReference type="InterPro" id="IPR036390">
    <property type="entry name" value="WH_DNA-bd_sf"/>
</dbReference>
<dbReference type="AlphaFoldDB" id="A0A1X7GZZ9"/>
<organism evidence="1 2">
    <name type="scientific">Trinickia caryophylli</name>
    <name type="common">Paraburkholderia caryophylli</name>
    <dbReference type="NCBI Taxonomy" id="28094"/>
    <lineage>
        <taxon>Bacteria</taxon>
        <taxon>Pseudomonadati</taxon>
        <taxon>Pseudomonadota</taxon>
        <taxon>Betaproteobacteria</taxon>
        <taxon>Burkholderiales</taxon>
        <taxon>Burkholderiaceae</taxon>
        <taxon>Trinickia</taxon>
    </lineage>
</organism>
<sequence length="122" mass="13538">MSTANVLKVGIASLEQYKARTMAIARGDYVPSPDEPKVWFQSLETLAQVLSDRNRSLLALIAETKPASLSELAERSGRAKSNLSRTLRTMEQYGLVRFEEGEGREVAPRVNYSGVELEMSFA</sequence>
<name>A0A1X7GZZ9_TRICW</name>
<accession>A0A1X7GZZ9</accession>
<dbReference type="Proteomes" id="UP000192911">
    <property type="component" value="Unassembled WGS sequence"/>
</dbReference>
<dbReference type="GO" id="GO:0006355">
    <property type="term" value="P:regulation of DNA-templated transcription"/>
    <property type="evidence" value="ECO:0007669"/>
    <property type="project" value="UniProtKB-ARBA"/>
</dbReference>
<dbReference type="InterPro" id="IPR036388">
    <property type="entry name" value="WH-like_DNA-bd_sf"/>
</dbReference>
<evidence type="ECO:0000313" key="2">
    <source>
        <dbReference type="Proteomes" id="UP000192911"/>
    </source>
</evidence>
<gene>
    <name evidence="1" type="ORF">SAMN06295900_119119</name>
</gene>
<dbReference type="InterPro" id="IPR011991">
    <property type="entry name" value="ArsR-like_HTH"/>
</dbReference>
<dbReference type="GeneID" id="95551094"/>
<dbReference type="Pfam" id="PF25212">
    <property type="entry name" value="HVO_A0114"/>
    <property type="match status" value="1"/>
</dbReference>
<protein>
    <submittedName>
        <fullName evidence="1">Predicted transcriptional regulator</fullName>
    </submittedName>
</protein>
<evidence type="ECO:0000313" key="1">
    <source>
        <dbReference type="EMBL" id="SMF77250.1"/>
    </source>
</evidence>
<dbReference type="SUPFAM" id="SSF46785">
    <property type="entry name" value="Winged helix' DNA-binding domain"/>
    <property type="match status" value="1"/>
</dbReference>
<dbReference type="RefSeq" id="WP_085230266.1">
    <property type="nucleotide sequence ID" value="NZ_BSQD01000017.1"/>
</dbReference>